<feature type="region of interest" description="Disordered" evidence="1">
    <location>
        <begin position="175"/>
        <end position="356"/>
    </location>
</feature>
<dbReference type="InParanoid" id="C3ZPS4"/>
<feature type="region of interest" description="Disordered" evidence="1">
    <location>
        <begin position="1"/>
        <end position="45"/>
    </location>
</feature>
<feature type="compositionally biased region" description="Basic and acidic residues" evidence="1">
    <location>
        <begin position="23"/>
        <end position="44"/>
    </location>
</feature>
<evidence type="ECO:0000313" key="2">
    <source>
        <dbReference type="EMBL" id="EEN45303.1"/>
    </source>
</evidence>
<accession>C3ZPS4</accession>
<organism>
    <name type="scientific">Branchiostoma floridae</name>
    <name type="common">Florida lancelet</name>
    <name type="synonym">Amphioxus</name>
    <dbReference type="NCBI Taxonomy" id="7739"/>
    <lineage>
        <taxon>Eukaryota</taxon>
        <taxon>Metazoa</taxon>
        <taxon>Chordata</taxon>
        <taxon>Cephalochordata</taxon>
        <taxon>Leptocardii</taxon>
        <taxon>Amphioxiformes</taxon>
        <taxon>Branchiostomatidae</taxon>
        <taxon>Branchiostoma</taxon>
    </lineage>
</organism>
<feature type="compositionally biased region" description="Polar residues" evidence="1">
    <location>
        <begin position="270"/>
        <end position="279"/>
    </location>
</feature>
<dbReference type="EMBL" id="GG666659">
    <property type="protein sequence ID" value="EEN45303.1"/>
    <property type="molecule type" value="Genomic_DNA"/>
</dbReference>
<feature type="compositionally biased region" description="Basic and acidic residues" evidence="1">
    <location>
        <begin position="524"/>
        <end position="534"/>
    </location>
</feature>
<dbReference type="AlphaFoldDB" id="C3ZPS4"/>
<feature type="compositionally biased region" description="Basic and acidic residues" evidence="1">
    <location>
        <begin position="175"/>
        <end position="185"/>
    </location>
</feature>
<feature type="compositionally biased region" description="Basic and acidic residues" evidence="1">
    <location>
        <begin position="326"/>
        <end position="336"/>
    </location>
</feature>
<name>C3ZPS4_BRAFL</name>
<feature type="compositionally biased region" description="Basic and acidic residues" evidence="1">
    <location>
        <begin position="194"/>
        <end position="204"/>
    </location>
</feature>
<reference evidence="2" key="1">
    <citation type="journal article" date="2008" name="Nature">
        <title>The amphioxus genome and the evolution of the chordate karyotype.</title>
        <authorList>
            <consortium name="US DOE Joint Genome Institute (JGI-PGF)"/>
            <person name="Putnam N.H."/>
            <person name="Butts T."/>
            <person name="Ferrier D.E.K."/>
            <person name="Furlong R.F."/>
            <person name="Hellsten U."/>
            <person name="Kawashima T."/>
            <person name="Robinson-Rechavi M."/>
            <person name="Shoguchi E."/>
            <person name="Terry A."/>
            <person name="Yu J.-K."/>
            <person name="Benito-Gutierrez E.L."/>
            <person name="Dubchak I."/>
            <person name="Garcia-Fernandez J."/>
            <person name="Gibson-Brown J.J."/>
            <person name="Grigoriev I.V."/>
            <person name="Horton A.C."/>
            <person name="de Jong P.J."/>
            <person name="Jurka J."/>
            <person name="Kapitonov V.V."/>
            <person name="Kohara Y."/>
            <person name="Kuroki Y."/>
            <person name="Lindquist E."/>
            <person name="Lucas S."/>
            <person name="Osoegawa K."/>
            <person name="Pennacchio L.A."/>
            <person name="Salamov A.A."/>
            <person name="Satou Y."/>
            <person name="Sauka-Spengler T."/>
            <person name="Schmutz J."/>
            <person name="Shin-I T."/>
            <person name="Toyoda A."/>
            <person name="Bronner-Fraser M."/>
            <person name="Fujiyama A."/>
            <person name="Holland L.Z."/>
            <person name="Holland P.W.H."/>
            <person name="Satoh N."/>
            <person name="Rokhsar D.S."/>
        </authorList>
    </citation>
    <scope>NUCLEOTIDE SEQUENCE [LARGE SCALE GENOMIC DNA]</scope>
    <source>
        <strain evidence="2">S238N-H82</strain>
        <tissue evidence="2">Testes</tissue>
    </source>
</reference>
<sequence length="582" mass="65807">MRSAPSPIGAVRAPCPTPATPYRIERRMGSSTAKSRERMSRNQRELSSVEIMAISERETFDGLVDISGKQIHVERQQNKRKGQNSRGTLLVLKLPAVTMVSDDNSKPLMMAKNEEKERSSLPYVRHTEIKGNVVTPKVSKPIQTFVLPELESSKEKNDMAQMGLFGDSKLKRAGLSDHTEADRRKTQPVGKIRLWKEVKKKDDTQQQQQQQQTEKKPGKRSKREQKWEWSPRGKVFPEIQRSVTVEMNGRLSRINMEETLPQMDGKASNRGKTSQLSPESSFDSGSVKSKSRKSSTKSQREDREAKGSGSGGSSPRVVLPEIPPKLAREKTHEIERKTKKHRRKPSVDDASSAHSVVLRTSSDNGLTVDAKHIMPLPKVTVPQTKMASQGERKSSDKATEYEEPAYIAKLKRREKRRRELYDLLRYLPPLSKVSRTYAVNVISLGIDKDDKTEVEGEGSEVSSSGESSPRFPPCTCSHRTVAHPGIKVSKSVSPRSPYLSKMADGLGEDKMADRMKTRQTVSERASKRTREEELSKRTALGMFRTIQLFENRKRGPVDKRYKNIYRLDPRYLNKRASREKGG</sequence>
<feature type="compositionally biased region" description="Low complexity" evidence="1">
    <location>
        <begin position="459"/>
        <end position="468"/>
    </location>
</feature>
<feature type="region of interest" description="Disordered" evidence="1">
    <location>
        <begin position="450"/>
        <end position="472"/>
    </location>
</feature>
<protein>
    <submittedName>
        <fullName evidence="2">Uncharacterized protein</fullName>
    </submittedName>
</protein>
<evidence type="ECO:0000256" key="1">
    <source>
        <dbReference type="SAM" id="MobiDB-lite"/>
    </source>
</evidence>
<feature type="region of interest" description="Disordered" evidence="1">
    <location>
        <begin position="514"/>
        <end position="534"/>
    </location>
</feature>
<gene>
    <name evidence="2" type="ORF">BRAFLDRAFT_97387</name>
</gene>
<proteinExistence type="predicted"/>